<dbReference type="GO" id="GO:0016747">
    <property type="term" value="F:acyltransferase activity, transferring groups other than amino-acyl groups"/>
    <property type="evidence" value="ECO:0007669"/>
    <property type="project" value="InterPro"/>
</dbReference>
<proteinExistence type="predicted"/>
<dbReference type="EMBL" id="AZGZ01000018">
    <property type="protein sequence ID" value="KZZ90083.1"/>
    <property type="molecule type" value="Genomic_DNA"/>
</dbReference>
<dbReference type="InterPro" id="IPR000182">
    <property type="entry name" value="GNAT_dom"/>
</dbReference>
<feature type="region of interest" description="Disordered" evidence="1">
    <location>
        <begin position="1"/>
        <end position="60"/>
    </location>
</feature>
<feature type="compositionally biased region" description="Polar residues" evidence="1">
    <location>
        <begin position="1"/>
        <end position="11"/>
    </location>
</feature>
<gene>
    <name evidence="3" type="ORF">AAP_04033</name>
</gene>
<dbReference type="Pfam" id="PF00583">
    <property type="entry name" value="Acetyltransf_1"/>
    <property type="match status" value="2"/>
</dbReference>
<dbReference type="PROSITE" id="PS51186">
    <property type="entry name" value="GNAT"/>
    <property type="match status" value="2"/>
</dbReference>
<keyword evidence="4" id="KW-1185">Reference proteome</keyword>
<dbReference type="SUPFAM" id="SSF55729">
    <property type="entry name" value="Acyl-CoA N-acyltransferases (Nat)"/>
    <property type="match status" value="2"/>
</dbReference>
<protein>
    <submittedName>
        <fullName evidence="3">Beta-glucosidase</fullName>
    </submittedName>
</protein>
<evidence type="ECO:0000259" key="2">
    <source>
        <dbReference type="PROSITE" id="PS51186"/>
    </source>
</evidence>
<dbReference type="Gene3D" id="3.40.630.30">
    <property type="match status" value="2"/>
</dbReference>
<dbReference type="PANTHER" id="PTHR43617">
    <property type="entry name" value="L-AMINO ACID N-ACETYLTRANSFERASE"/>
    <property type="match status" value="1"/>
</dbReference>
<reference evidence="3 4" key="1">
    <citation type="journal article" date="2016" name="Genome Biol. Evol.">
        <title>Divergent and convergent evolution of fungal pathogenicity.</title>
        <authorList>
            <person name="Shang Y."/>
            <person name="Xiao G."/>
            <person name="Zheng P."/>
            <person name="Cen K."/>
            <person name="Zhan S."/>
            <person name="Wang C."/>
        </authorList>
    </citation>
    <scope>NUCLEOTIDE SEQUENCE [LARGE SCALE GENOMIC DNA]</scope>
    <source>
        <strain evidence="3 4">ARSEF 7405</strain>
    </source>
</reference>
<dbReference type="VEuPathDB" id="FungiDB:AAP_04033"/>
<dbReference type="Proteomes" id="UP000242877">
    <property type="component" value="Unassembled WGS sequence"/>
</dbReference>
<evidence type="ECO:0000256" key="1">
    <source>
        <dbReference type="SAM" id="MobiDB-lite"/>
    </source>
</evidence>
<feature type="domain" description="N-acetyltransferase" evidence="2">
    <location>
        <begin position="57"/>
        <end position="226"/>
    </location>
</feature>
<accession>A0A162I8L0</accession>
<organism evidence="3 4">
    <name type="scientific">Ascosphaera apis ARSEF 7405</name>
    <dbReference type="NCBI Taxonomy" id="392613"/>
    <lineage>
        <taxon>Eukaryota</taxon>
        <taxon>Fungi</taxon>
        <taxon>Dikarya</taxon>
        <taxon>Ascomycota</taxon>
        <taxon>Pezizomycotina</taxon>
        <taxon>Eurotiomycetes</taxon>
        <taxon>Eurotiomycetidae</taxon>
        <taxon>Onygenales</taxon>
        <taxon>Ascosphaeraceae</taxon>
        <taxon>Ascosphaera</taxon>
    </lineage>
</organism>
<feature type="compositionally biased region" description="Low complexity" evidence="1">
    <location>
        <begin position="34"/>
        <end position="52"/>
    </location>
</feature>
<evidence type="ECO:0000313" key="4">
    <source>
        <dbReference type="Proteomes" id="UP000242877"/>
    </source>
</evidence>
<dbReference type="AlphaFoldDB" id="A0A162I8L0"/>
<dbReference type="PANTHER" id="PTHR43617:SF38">
    <property type="entry name" value="N-ACETYLTRANSFERASE DOMAIN-CONTAINING PROTEIN"/>
    <property type="match status" value="1"/>
</dbReference>
<dbReference type="InterPro" id="IPR050276">
    <property type="entry name" value="MshD_Acetyltransferase"/>
</dbReference>
<dbReference type="CDD" id="cd04301">
    <property type="entry name" value="NAT_SF"/>
    <property type="match status" value="2"/>
</dbReference>
<feature type="domain" description="N-acetyltransferase" evidence="2">
    <location>
        <begin position="229"/>
        <end position="384"/>
    </location>
</feature>
<sequence length="390" mass="43175">MCSIQKNSSGKQPGEETSKHSSCSFSFLHHKKPSTVAPPSSAPPSYDYGPAPRGNPGAIQSYDAQKDFQSVLKLWHFVLPMYAIPEAKLKDLLGKENGVHFVVKTIEKDHKTPAVGFVAAYKDPHRPTNYVTALIVHPAYQRRGLGTKLLDHAVEHLRTTTGKLRVTIGSSSPRFWPGIPLDIPAHGYDFFITKGFVPDKGPCARDYVIDLSNYCTPHLVAERAYKAGVVYHTLTPETADECLKLQHQLFGKDPVWTGAYEKLIKENNHGQIMVAFDEKTNIQLGWTLMTDPEIGGLIDDLALPTLVGDKTGLIACVGVHPDARKRGVGLGLVAAAAEDMKKRSLSHAFIDWVTLVGWYEKADAKVWREYRTLSSNSYISRRQEAIDGEN</sequence>
<evidence type="ECO:0000313" key="3">
    <source>
        <dbReference type="EMBL" id="KZZ90083.1"/>
    </source>
</evidence>
<name>A0A162I8L0_9EURO</name>
<dbReference type="OrthoDB" id="47059at2759"/>
<comment type="caution">
    <text evidence="3">The sequence shown here is derived from an EMBL/GenBank/DDBJ whole genome shotgun (WGS) entry which is preliminary data.</text>
</comment>
<dbReference type="InterPro" id="IPR016181">
    <property type="entry name" value="Acyl_CoA_acyltransferase"/>
</dbReference>